<dbReference type="GO" id="GO:0016758">
    <property type="term" value="F:hexosyltransferase activity"/>
    <property type="evidence" value="ECO:0007669"/>
    <property type="project" value="UniProtKB-ARBA"/>
</dbReference>
<sequence>MNQSPLVSVIIPNYNYARFLKQRMNSILHQTYTNFEIILLDDASTDESFEIIDQYKNHPQISHVEINRSNSGTPFLQWKKGLSLARGKYVWIAESDDYADLSFLATTVPLMEKNTEAALCFVGSYCVDEEGNELNLDHNRWGKRQLSCKEGYRIFNSSDYVLRNLYWRCYIFNSSGVLFRRDLSEAIDGREWSSMKSSGDWLFWTEMAGMGKVIEVYKKLNYFRSHRSTSAQARRSGIAWEEDFTVISKIEQKYPQITSYRKMLRRGIFYKKIKRAQFDRNIKQGLFEKLEDVLHGGYKSYLIERLNKYLSSLVPCLPTEQRDRL</sequence>
<protein>
    <recommendedName>
        <fullName evidence="1">Glycosyltransferase 2-like domain-containing protein</fullName>
    </recommendedName>
</protein>
<dbReference type="Proteomes" id="UP001055048">
    <property type="component" value="Unassembled WGS sequence"/>
</dbReference>
<dbReference type="Gene3D" id="3.90.550.10">
    <property type="entry name" value="Spore Coat Polysaccharide Biosynthesis Protein SpsA, Chain A"/>
    <property type="match status" value="1"/>
</dbReference>
<dbReference type="PANTHER" id="PTHR22916:SF3">
    <property type="entry name" value="UDP-GLCNAC:BETAGAL BETA-1,3-N-ACETYLGLUCOSAMINYLTRANSFERASE-LIKE PROTEIN 1"/>
    <property type="match status" value="1"/>
</dbReference>
<gene>
    <name evidence="2" type="ORF">CE91St12_11190</name>
</gene>
<evidence type="ECO:0000313" key="2">
    <source>
        <dbReference type="EMBL" id="GKH12909.1"/>
    </source>
</evidence>
<organism evidence="2 3">
    <name type="scientific">Bacteroides uniformis</name>
    <dbReference type="NCBI Taxonomy" id="820"/>
    <lineage>
        <taxon>Bacteria</taxon>
        <taxon>Pseudomonadati</taxon>
        <taxon>Bacteroidota</taxon>
        <taxon>Bacteroidia</taxon>
        <taxon>Bacteroidales</taxon>
        <taxon>Bacteroidaceae</taxon>
        <taxon>Bacteroides</taxon>
    </lineage>
</organism>
<dbReference type="PANTHER" id="PTHR22916">
    <property type="entry name" value="GLYCOSYLTRANSFERASE"/>
    <property type="match status" value="1"/>
</dbReference>
<proteinExistence type="predicted"/>
<dbReference type="CDD" id="cd00761">
    <property type="entry name" value="Glyco_tranf_GTA_type"/>
    <property type="match status" value="1"/>
</dbReference>
<comment type="caution">
    <text evidence="2">The sequence shown here is derived from an EMBL/GenBank/DDBJ whole genome shotgun (WGS) entry which is preliminary data.</text>
</comment>
<reference evidence="2" key="1">
    <citation type="submission" date="2022-01" db="EMBL/GenBank/DDBJ databases">
        <title>Novel bile acid biosynthetic pathways are enriched in the microbiome of centenarians.</title>
        <authorList>
            <person name="Sato Y."/>
            <person name="Atarashi K."/>
            <person name="Plichta R.D."/>
            <person name="Arai Y."/>
            <person name="Sasajima S."/>
            <person name="Kearney M.S."/>
            <person name="Suda W."/>
            <person name="Takeshita K."/>
            <person name="Sasaki T."/>
            <person name="Okamoto S."/>
            <person name="Skelly N.A."/>
            <person name="Okamura Y."/>
            <person name="Vlamakis H."/>
            <person name="Li Y."/>
            <person name="Tanoue T."/>
            <person name="Takei H."/>
            <person name="Nittono H."/>
            <person name="Narushima S."/>
            <person name="Irie J."/>
            <person name="Itoh H."/>
            <person name="Moriya K."/>
            <person name="Sugiura Y."/>
            <person name="Suematsu M."/>
            <person name="Moritoki N."/>
            <person name="Shibata S."/>
            <person name="Littman R.D."/>
            <person name="Fischbach A.M."/>
            <person name="Uwamino Y."/>
            <person name="Inoue T."/>
            <person name="Honda A."/>
            <person name="Hattori M."/>
            <person name="Murai T."/>
            <person name="Xavier J.R."/>
            <person name="Hirose N."/>
            <person name="Honda K."/>
        </authorList>
    </citation>
    <scope>NUCLEOTIDE SEQUENCE</scope>
    <source>
        <strain evidence="2">CE91-St12</strain>
    </source>
</reference>
<name>A0AA37NBH0_BACUN</name>
<accession>A0AA37NBH0</accession>
<evidence type="ECO:0000259" key="1">
    <source>
        <dbReference type="Pfam" id="PF00535"/>
    </source>
</evidence>
<dbReference type="Pfam" id="PF00535">
    <property type="entry name" value="Glycos_transf_2"/>
    <property type="match status" value="1"/>
</dbReference>
<dbReference type="SUPFAM" id="SSF53448">
    <property type="entry name" value="Nucleotide-diphospho-sugar transferases"/>
    <property type="match status" value="1"/>
</dbReference>
<dbReference type="AlphaFoldDB" id="A0AA37NBH0"/>
<dbReference type="InterPro" id="IPR029044">
    <property type="entry name" value="Nucleotide-diphossugar_trans"/>
</dbReference>
<dbReference type="InterPro" id="IPR001173">
    <property type="entry name" value="Glyco_trans_2-like"/>
</dbReference>
<evidence type="ECO:0000313" key="3">
    <source>
        <dbReference type="Proteomes" id="UP001055048"/>
    </source>
</evidence>
<feature type="domain" description="Glycosyltransferase 2-like" evidence="1">
    <location>
        <begin position="8"/>
        <end position="182"/>
    </location>
</feature>
<dbReference type="EMBL" id="BQNL01000001">
    <property type="protein sequence ID" value="GKH12909.1"/>
    <property type="molecule type" value="Genomic_DNA"/>
</dbReference>